<keyword evidence="1" id="KW-0472">Membrane</keyword>
<keyword evidence="1" id="KW-1133">Transmembrane helix</keyword>
<accession>A0A415D774</accession>
<proteinExistence type="predicted"/>
<organism evidence="2 3">
    <name type="scientific">[Ruminococcus] lactaris</name>
    <dbReference type="NCBI Taxonomy" id="46228"/>
    <lineage>
        <taxon>Bacteria</taxon>
        <taxon>Bacillati</taxon>
        <taxon>Bacillota</taxon>
        <taxon>Clostridia</taxon>
        <taxon>Lachnospirales</taxon>
        <taxon>Lachnospiraceae</taxon>
        <taxon>Mediterraneibacter</taxon>
    </lineage>
</organism>
<dbReference type="AlphaFoldDB" id="A0A415D774"/>
<dbReference type="Proteomes" id="UP000285832">
    <property type="component" value="Unassembled WGS sequence"/>
</dbReference>
<name>A0A415D774_9FIRM</name>
<evidence type="ECO:0000313" key="3">
    <source>
        <dbReference type="Proteomes" id="UP000285832"/>
    </source>
</evidence>
<gene>
    <name evidence="2" type="ORF">DW116_05900</name>
</gene>
<evidence type="ECO:0000256" key="1">
    <source>
        <dbReference type="SAM" id="Phobius"/>
    </source>
</evidence>
<protein>
    <submittedName>
        <fullName evidence="2">Uncharacterized protein</fullName>
    </submittedName>
</protein>
<evidence type="ECO:0000313" key="2">
    <source>
        <dbReference type="EMBL" id="RHJ62246.1"/>
    </source>
</evidence>
<keyword evidence="1" id="KW-0812">Transmembrane</keyword>
<reference evidence="2 3" key="1">
    <citation type="submission" date="2018-08" db="EMBL/GenBank/DDBJ databases">
        <title>A genome reference for cultivated species of the human gut microbiota.</title>
        <authorList>
            <person name="Zou Y."/>
            <person name="Xue W."/>
            <person name="Luo G."/>
        </authorList>
    </citation>
    <scope>NUCLEOTIDE SEQUENCE [LARGE SCALE GENOMIC DNA]</scope>
    <source>
        <strain evidence="2 3">AM09-9</strain>
    </source>
</reference>
<comment type="caution">
    <text evidence="2">The sequence shown here is derived from an EMBL/GenBank/DDBJ whole genome shotgun (WGS) entry which is preliminary data.</text>
</comment>
<sequence>MIANIIIMILSAIVAVGTGVLVGGLLRYKVDEKKRTNGDRIRSMTDEELAWVLMCPYDTAGEPEEIMPCVRDGAGPDFTPPSHCLQCTMEWLKKRRNHMKGKNTLRDKPFDMVGF</sequence>
<dbReference type="RefSeq" id="WP_118278960.1">
    <property type="nucleotide sequence ID" value="NZ_JAQDJO010000002.1"/>
</dbReference>
<dbReference type="EMBL" id="QRMI01000011">
    <property type="protein sequence ID" value="RHJ62246.1"/>
    <property type="molecule type" value="Genomic_DNA"/>
</dbReference>
<feature type="transmembrane region" description="Helical" evidence="1">
    <location>
        <begin position="6"/>
        <end position="26"/>
    </location>
</feature>